<reference evidence="1 2" key="1">
    <citation type="submission" date="2021-01" db="EMBL/GenBank/DDBJ databases">
        <title>Whole genome shotgun sequence of Actinoplanes couchii NBRC 106145.</title>
        <authorList>
            <person name="Komaki H."/>
            <person name="Tamura T."/>
        </authorList>
    </citation>
    <scope>NUCLEOTIDE SEQUENCE [LARGE SCALE GENOMIC DNA]</scope>
    <source>
        <strain evidence="1 2">NBRC 106145</strain>
    </source>
</reference>
<organism evidence="1 2">
    <name type="scientific">Actinoplanes couchii</name>
    <dbReference type="NCBI Taxonomy" id="403638"/>
    <lineage>
        <taxon>Bacteria</taxon>
        <taxon>Bacillati</taxon>
        <taxon>Actinomycetota</taxon>
        <taxon>Actinomycetes</taxon>
        <taxon>Micromonosporales</taxon>
        <taxon>Micromonosporaceae</taxon>
        <taxon>Actinoplanes</taxon>
    </lineage>
</organism>
<dbReference type="Gene3D" id="3.40.50.150">
    <property type="entry name" value="Vaccinia Virus protein VP39"/>
    <property type="match status" value="1"/>
</dbReference>
<protein>
    <recommendedName>
        <fullName evidence="3">DNA methylase</fullName>
    </recommendedName>
</protein>
<sequence>MPKVLDLYCCAGGAARGYQRAGFEVVGIDIENRPNYCGDEFAQRDALAVLEELVKNDGELEHYGRFDLVHASPPCQAGCTITNGTNKAKGWGRQHEQLVPATRELLDATGLPYVIEQPTGHGGLIRTDLRLCMDMFPIGEPPWVQRHRDFEIHGFTVEQPKHSKHRGYVRGMRHGVYRDGPYVAAYGNGGGKASIIEMQHALGIDWTSEREELTEAIPPAYTEWIGEHLSRSLAESLSMS</sequence>
<comment type="caution">
    <text evidence="1">The sequence shown here is derived from an EMBL/GenBank/DDBJ whole genome shotgun (WGS) entry which is preliminary data.</text>
</comment>
<proteinExistence type="predicted"/>
<dbReference type="InterPro" id="IPR029063">
    <property type="entry name" value="SAM-dependent_MTases_sf"/>
</dbReference>
<dbReference type="EMBL" id="BOMG01000082">
    <property type="protein sequence ID" value="GID58244.1"/>
    <property type="molecule type" value="Genomic_DNA"/>
</dbReference>
<evidence type="ECO:0000313" key="2">
    <source>
        <dbReference type="Proteomes" id="UP000612282"/>
    </source>
</evidence>
<dbReference type="SUPFAM" id="SSF53335">
    <property type="entry name" value="S-adenosyl-L-methionine-dependent methyltransferases"/>
    <property type="match status" value="1"/>
</dbReference>
<evidence type="ECO:0000313" key="1">
    <source>
        <dbReference type="EMBL" id="GID58244.1"/>
    </source>
</evidence>
<gene>
    <name evidence="1" type="ORF">Aco03nite_066480</name>
</gene>
<evidence type="ECO:0008006" key="3">
    <source>
        <dbReference type="Google" id="ProtNLM"/>
    </source>
</evidence>
<keyword evidence="2" id="KW-1185">Reference proteome</keyword>
<dbReference type="RefSeq" id="WP_203802008.1">
    <property type="nucleotide sequence ID" value="NZ_BAAAQE010000006.1"/>
</dbReference>
<accession>A0ABQ3XIB0</accession>
<dbReference type="Proteomes" id="UP000612282">
    <property type="component" value="Unassembled WGS sequence"/>
</dbReference>
<name>A0ABQ3XIB0_9ACTN</name>